<evidence type="ECO:0000313" key="2">
    <source>
        <dbReference type="Proteomes" id="UP000460718"/>
    </source>
</evidence>
<dbReference type="AlphaFoldDB" id="A0A6A3LND1"/>
<protein>
    <submittedName>
        <fullName evidence="1">Uncharacterized protein</fullName>
    </submittedName>
</protein>
<evidence type="ECO:0000313" key="1">
    <source>
        <dbReference type="EMBL" id="KAE9017684.1"/>
    </source>
</evidence>
<comment type="caution">
    <text evidence="1">The sequence shown here is derived from an EMBL/GenBank/DDBJ whole genome shotgun (WGS) entry which is preliminary data.</text>
</comment>
<dbReference type="Proteomes" id="UP000460718">
    <property type="component" value="Unassembled WGS sequence"/>
</dbReference>
<dbReference type="EMBL" id="QXFW01000280">
    <property type="protein sequence ID" value="KAE9017684.1"/>
    <property type="molecule type" value="Genomic_DNA"/>
</dbReference>
<gene>
    <name evidence="1" type="ORF">PF011_g6583</name>
</gene>
<proteinExistence type="predicted"/>
<accession>A0A6A3LND1</accession>
<name>A0A6A3LND1_9STRA</name>
<sequence>MADELPTDDPVAELLLSNWGGKNGFGPGLAEASDLPSFAASSHFRIDFSWTPVAAATAATALPTRT</sequence>
<reference evidence="1 2" key="1">
    <citation type="submission" date="2018-09" db="EMBL/GenBank/DDBJ databases">
        <title>Genomic investigation of the strawberry pathogen Phytophthora fragariae indicates pathogenicity is determined by transcriptional variation in three key races.</title>
        <authorList>
            <person name="Adams T.M."/>
            <person name="Armitage A.D."/>
            <person name="Sobczyk M.K."/>
            <person name="Bates H.J."/>
            <person name="Dunwell J.M."/>
            <person name="Nellist C.F."/>
            <person name="Harrison R.J."/>
        </authorList>
    </citation>
    <scope>NUCLEOTIDE SEQUENCE [LARGE SCALE GENOMIC DNA]</scope>
    <source>
        <strain evidence="1 2">SCRP245</strain>
    </source>
</reference>
<organism evidence="1 2">
    <name type="scientific">Phytophthora fragariae</name>
    <dbReference type="NCBI Taxonomy" id="53985"/>
    <lineage>
        <taxon>Eukaryota</taxon>
        <taxon>Sar</taxon>
        <taxon>Stramenopiles</taxon>
        <taxon>Oomycota</taxon>
        <taxon>Peronosporomycetes</taxon>
        <taxon>Peronosporales</taxon>
        <taxon>Peronosporaceae</taxon>
        <taxon>Phytophthora</taxon>
    </lineage>
</organism>